<dbReference type="Pfam" id="PF02086">
    <property type="entry name" value="MethyltransfD12"/>
    <property type="match status" value="1"/>
</dbReference>
<keyword evidence="3" id="KW-0808">Transferase</keyword>
<dbReference type="SUPFAM" id="SSF53335">
    <property type="entry name" value="S-adenosyl-L-methionine-dependent methyltransferases"/>
    <property type="match status" value="1"/>
</dbReference>
<dbReference type="REBASE" id="29774">
    <property type="entry name" value="M.Apu17216ORF1548P"/>
</dbReference>
<evidence type="ECO:0000256" key="4">
    <source>
        <dbReference type="ARBA" id="ARBA00022691"/>
    </source>
</evidence>
<accession>B0MWL4</accession>
<dbReference type="InterPro" id="IPR029063">
    <property type="entry name" value="SAM-dependent_MTases_sf"/>
</dbReference>
<evidence type="ECO:0000256" key="5">
    <source>
        <dbReference type="ARBA" id="ARBA00047942"/>
    </source>
</evidence>
<protein>
    <recommendedName>
        <fullName evidence="1">site-specific DNA-methyltransferase (adenine-specific)</fullName>
        <ecNumber evidence="1">2.1.1.72</ecNumber>
    </recommendedName>
</protein>
<evidence type="ECO:0000256" key="3">
    <source>
        <dbReference type="ARBA" id="ARBA00022679"/>
    </source>
</evidence>
<dbReference type="GeneID" id="73802191"/>
<dbReference type="Gene3D" id="3.40.50.150">
    <property type="entry name" value="Vaccinia Virus protein VP39"/>
    <property type="match status" value="1"/>
</dbReference>
<dbReference type="InterPro" id="IPR012327">
    <property type="entry name" value="MeTrfase_D12"/>
</dbReference>
<keyword evidence="4" id="KW-0949">S-adenosyl-L-methionine</keyword>
<gene>
    <name evidence="6" type="ORF">ALIPUT_01548</name>
</gene>
<dbReference type="PROSITE" id="PS00092">
    <property type="entry name" value="N6_MTASE"/>
    <property type="match status" value="1"/>
</dbReference>
<dbReference type="eggNOG" id="COG3392">
    <property type="taxonomic scope" value="Bacteria"/>
</dbReference>
<dbReference type="GO" id="GO:0032259">
    <property type="term" value="P:methylation"/>
    <property type="evidence" value="ECO:0007669"/>
    <property type="project" value="UniProtKB-KW"/>
</dbReference>
<dbReference type="Proteomes" id="UP000005819">
    <property type="component" value="Unassembled WGS sequence"/>
</dbReference>
<dbReference type="EC" id="2.1.1.72" evidence="1"/>
<dbReference type="HOGENOM" id="CLU_1243186_0_0_10"/>
<comment type="catalytic activity">
    <reaction evidence="5">
        <text>a 2'-deoxyadenosine in DNA + S-adenosyl-L-methionine = an N(6)-methyl-2'-deoxyadenosine in DNA + S-adenosyl-L-homocysteine + H(+)</text>
        <dbReference type="Rhea" id="RHEA:15197"/>
        <dbReference type="Rhea" id="RHEA-COMP:12418"/>
        <dbReference type="Rhea" id="RHEA-COMP:12419"/>
        <dbReference type="ChEBI" id="CHEBI:15378"/>
        <dbReference type="ChEBI" id="CHEBI:57856"/>
        <dbReference type="ChEBI" id="CHEBI:59789"/>
        <dbReference type="ChEBI" id="CHEBI:90615"/>
        <dbReference type="ChEBI" id="CHEBI:90616"/>
        <dbReference type="EC" id="2.1.1.72"/>
    </reaction>
</comment>
<dbReference type="EMBL" id="ABFK02000019">
    <property type="protein sequence ID" value="EDS03337.1"/>
    <property type="molecule type" value="Genomic_DNA"/>
</dbReference>
<dbReference type="RefSeq" id="WP_004327570.1">
    <property type="nucleotide sequence ID" value="NZ_DS499577.1"/>
</dbReference>
<dbReference type="GO" id="GO:0003676">
    <property type="term" value="F:nucleic acid binding"/>
    <property type="evidence" value="ECO:0007669"/>
    <property type="project" value="InterPro"/>
</dbReference>
<reference evidence="6" key="2">
    <citation type="submission" date="2013-09" db="EMBL/GenBank/DDBJ databases">
        <title>Draft genome sequence of Alistipes putredinis (DSM 17216).</title>
        <authorList>
            <person name="Sudarsanam P."/>
            <person name="Ley R."/>
            <person name="Guruge J."/>
            <person name="Turnbaugh P.J."/>
            <person name="Mahowald M."/>
            <person name="Liep D."/>
            <person name="Gordon J."/>
        </authorList>
    </citation>
    <scope>NUCLEOTIDE SEQUENCE</scope>
    <source>
        <strain evidence="6">DSM 17216</strain>
    </source>
</reference>
<name>B0MWL4_9BACT</name>
<evidence type="ECO:0000313" key="6">
    <source>
        <dbReference type="EMBL" id="EDS03337.1"/>
    </source>
</evidence>
<proteinExistence type="predicted"/>
<reference evidence="6" key="1">
    <citation type="submission" date="2007-10" db="EMBL/GenBank/DDBJ databases">
        <authorList>
            <person name="Fulton L."/>
            <person name="Clifton S."/>
            <person name="Fulton B."/>
            <person name="Xu J."/>
            <person name="Minx P."/>
            <person name="Pepin K.H."/>
            <person name="Johnson M."/>
            <person name="Thiruvilangam P."/>
            <person name="Bhonagiri V."/>
            <person name="Nash W.E."/>
            <person name="Mardis E.R."/>
            <person name="Wilson R.K."/>
        </authorList>
    </citation>
    <scope>NUCLEOTIDE SEQUENCE [LARGE SCALE GENOMIC DNA]</scope>
    <source>
        <strain evidence="6">DSM 17216</strain>
    </source>
</reference>
<sequence>MTTIKNRCHQIDYRALAETGEISDDLYYFRLCCLLENAAKCANTASVYGAFFKHLKQSAQKTLVIAPADYQINNGEHEVYNEDANSLIKRIEGDILYLDPPYNSRQYSANYHLLNTIADYKSFTPKGKTELREYNKSNYCSKAKVQHTFKDLIRNARFRYIVLSYNNEGIMPMQTIEQIMTKYGNYQMFQKEHQRFKADKTENKNHLADTTTEYLQAKQNPQ</sequence>
<evidence type="ECO:0000256" key="2">
    <source>
        <dbReference type="ARBA" id="ARBA00022603"/>
    </source>
</evidence>
<evidence type="ECO:0000256" key="1">
    <source>
        <dbReference type="ARBA" id="ARBA00011900"/>
    </source>
</evidence>
<keyword evidence="2 6" id="KW-0489">Methyltransferase</keyword>
<keyword evidence="7" id="KW-1185">Reference proteome</keyword>
<dbReference type="AlphaFoldDB" id="B0MWL4"/>
<organism evidence="6 7">
    <name type="scientific">Alistipes putredinis DSM 17216</name>
    <dbReference type="NCBI Taxonomy" id="445970"/>
    <lineage>
        <taxon>Bacteria</taxon>
        <taxon>Pseudomonadati</taxon>
        <taxon>Bacteroidota</taxon>
        <taxon>Bacteroidia</taxon>
        <taxon>Bacteroidales</taxon>
        <taxon>Rikenellaceae</taxon>
        <taxon>Alistipes</taxon>
    </lineage>
</organism>
<dbReference type="InterPro" id="IPR002052">
    <property type="entry name" value="DNA_methylase_N6_adenine_CS"/>
</dbReference>
<evidence type="ECO:0000313" key="7">
    <source>
        <dbReference type="Proteomes" id="UP000005819"/>
    </source>
</evidence>
<dbReference type="GO" id="GO:0009007">
    <property type="term" value="F:site-specific DNA-methyltransferase (adenine-specific) activity"/>
    <property type="evidence" value="ECO:0007669"/>
    <property type="project" value="UniProtKB-EC"/>
</dbReference>
<dbReference type="GO" id="GO:0009307">
    <property type="term" value="P:DNA restriction-modification system"/>
    <property type="evidence" value="ECO:0007669"/>
    <property type="project" value="InterPro"/>
</dbReference>
<comment type="caution">
    <text evidence="6">The sequence shown here is derived from an EMBL/GenBank/DDBJ whole genome shotgun (WGS) entry which is preliminary data.</text>
</comment>